<keyword evidence="6 20" id="KW-0812">Transmembrane</keyword>
<evidence type="ECO:0000256" key="13">
    <source>
        <dbReference type="ARBA" id="ARBA00022989"/>
    </source>
</evidence>
<dbReference type="InterPro" id="IPR036249">
    <property type="entry name" value="Thioredoxin-like_sf"/>
</dbReference>
<evidence type="ECO:0000259" key="21">
    <source>
        <dbReference type="SMART" id="SM00451"/>
    </source>
</evidence>
<evidence type="ECO:0000313" key="23">
    <source>
        <dbReference type="Proteomes" id="UP000054805"/>
    </source>
</evidence>
<dbReference type="Gene3D" id="3.40.30.10">
    <property type="entry name" value="Glutaredoxin"/>
    <property type="match status" value="1"/>
</dbReference>
<sequence length="819" mass="95118">MYNLLNDDLLHRSNSPFEQKYSLPNLNISSDSGLNEMESAFNPGDHRRKWDKVEYERLARERLEEEEESEKPNERFESREKKIREYLKPRDYKIDLDSKVGKSVVITKSTPASEAGGYYCNVCDCIVKDSINFLDHINGKKHQRNMGMSMRIKKSTLEDVRARFSAKKQEAEERKKSYDIEERLREIQEEERKMAEYKKQKRLEKSKRKRADLSDDEDDKNESDVSKLMGFNRMNASYWLATTVLCLIFLPLINPQRTMKEQLVSLEEKVTFMQDWLAKRSVLRLNNAKFQQYVRSSPRNYSVIILLTSQSNRQCRICGVVQDEFEVVASSYRFTNMNSKRLYFVLADYEEAGEVFHTLGISAIPIILHVPPRGNLKRQDKMDFQRSGIQAEAIAKWVQERTDVVIPVMRPPNYAGPVALFLLLMLVCGLLYMKRSSLDFLYNRNLWGFLALCITFAFLSGQMWNHIRSPPFFYHNPKTGQWTIFSQGTQMQFIVETYIVGLIYMSITMGFILLIDATDMKTSSSKTRFYAYAGIGLVVIVFSFLLSVFRLKYRGYPYRDRLQCIYLKQEDALWLYFVDFEILHCRVYVFGFGVIFLTSQMIMMKSVDDLIEEFSGKFVIPGEQLFEEHDNIDSGYGCFVAHCYYFASLAGKLKLTKKNNGAVVEVVRENSSTRILPSPQAFVTCRVTGVANKYAKCTILMVENNILPHPFVGILRKENVYGSAKNESEINMYECFQEGDIVIAKVSSLGDSFSYLLSTEELELGVYLGYCKEKHKMQPTADKRHLHCGICLTKEPRKIADLESDEEILKWKKKHYGKR</sequence>
<feature type="domain" description="U1-type" evidence="21">
    <location>
        <begin position="115"/>
        <end position="149"/>
    </location>
</feature>
<dbReference type="Gene3D" id="2.40.50.100">
    <property type="match status" value="1"/>
</dbReference>
<dbReference type="FunFam" id="3.40.30.10:FF:000009">
    <property type="entry name" value="Tumor suppressor candidate 3"/>
    <property type="match status" value="1"/>
</dbReference>
<evidence type="ECO:0000256" key="18">
    <source>
        <dbReference type="ARBA" id="ARBA00043952"/>
    </source>
</evidence>
<dbReference type="Pfam" id="PF04756">
    <property type="entry name" value="OST3_OST6"/>
    <property type="match status" value="1"/>
</dbReference>
<keyword evidence="14" id="KW-0238">DNA-binding</keyword>
<dbReference type="InterPro" id="IPR036236">
    <property type="entry name" value="Znf_C2H2_sf"/>
</dbReference>
<comment type="similarity">
    <text evidence="4">Belongs to the OST3/OST6 family.</text>
</comment>
<dbReference type="SUPFAM" id="SSF57667">
    <property type="entry name" value="beta-beta-alpha zinc fingers"/>
    <property type="match status" value="1"/>
</dbReference>
<dbReference type="Gene3D" id="2.40.50.140">
    <property type="entry name" value="Nucleic acid-binding proteins"/>
    <property type="match status" value="1"/>
</dbReference>
<feature type="transmembrane region" description="Helical" evidence="20">
    <location>
        <begin position="445"/>
        <end position="464"/>
    </location>
</feature>
<dbReference type="GO" id="GO:0008270">
    <property type="term" value="F:zinc ion binding"/>
    <property type="evidence" value="ECO:0007669"/>
    <property type="project" value="UniProtKB-KW"/>
</dbReference>
<evidence type="ECO:0000256" key="19">
    <source>
        <dbReference type="SAM" id="MobiDB-lite"/>
    </source>
</evidence>
<dbReference type="SMART" id="SM00451">
    <property type="entry name" value="ZnF_U1"/>
    <property type="match status" value="1"/>
</dbReference>
<keyword evidence="11" id="KW-0862">Zinc</keyword>
<comment type="function">
    <text evidence="1">Subunit of the oligosaccharyl transferase (OST) complex that catalyzes the initial transfer of a defined glycan (Glc(3)Man(9)GlcNAc(2) in eukaryotes) from the lipid carrier dolichol-pyrophosphate to an asparagine residue within an Asn-X-Ser/Thr consensus motif in nascent polypeptide chains, the first step in protein N-glycosylation. N-glycosylation occurs cotranslationally and the complex associates with the Sec61 complex at the channel-forming translocon complex that mediates protein translocation across the endoplasmic reticulum (ER). All subunits are required for a maximal enzyme activity.</text>
</comment>
<reference evidence="22 23" key="1">
    <citation type="submission" date="2015-01" db="EMBL/GenBank/DDBJ databases">
        <title>Evolution of Trichinella species and genotypes.</title>
        <authorList>
            <person name="Korhonen P.K."/>
            <person name="Edoardo P."/>
            <person name="Giuseppe L.R."/>
            <person name="Gasser R.B."/>
        </authorList>
    </citation>
    <scope>NUCLEOTIDE SEQUENCE [LARGE SCALE GENOMIC DNA]</scope>
    <source>
        <strain evidence="22">ISS588</strain>
    </source>
</reference>
<evidence type="ECO:0000256" key="10">
    <source>
        <dbReference type="ARBA" id="ARBA00022824"/>
    </source>
</evidence>
<dbReference type="Pfam" id="PF12171">
    <property type="entry name" value="zf-C2H2_jaz"/>
    <property type="match status" value="1"/>
</dbReference>
<keyword evidence="23" id="KW-1185">Reference proteome</keyword>
<dbReference type="SUPFAM" id="SSF52833">
    <property type="entry name" value="Thioredoxin-like"/>
    <property type="match status" value="1"/>
</dbReference>
<evidence type="ECO:0000256" key="3">
    <source>
        <dbReference type="ARBA" id="ARBA00004477"/>
    </source>
</evidence>
<evidence type="ECO:0000256" key="11">
    <source>
        <dbReference type="ARBA" id="ARBA00022833"/>
    </source>
</evidence>
<feature type="transmembrane region" description="Helical" evidence="20">
    <location>
        <begin position="573"/>
        <end position="597"/>
    </location>
</feature>
<keyword evidence="9" id="KW-0863">Zinc-finger</keyword>
<feature type="transmembrane region" description="Helical" evidence="20">
    <location>
        <begin position="498"/>
        <end position="517"/>
    </location>
</feature>
<dbReference type="GO" id="GO:0018279">
    <property type="term" value="P:protein N-linked glycosylation via asparagine"/>
    <property type="evidence" value="ECO:0007669"/>
    <property type="project" value="TreeGrafter"/>
</dbReference>
<keyword evidence="13 20" id="KW-1133">Transmembrane helix</keyword>
<evidence type="ECO:0000256" key="8">
    <source>
        <dbReference type="ARBA" id="ARBA00022729"/>
    </source>
</evidence>
<dbReference type="InterPro" id="IPR022755">
    <property type="entry name" value="Znf_C2H2_jaz"/>
</dbReference>
<evidence type="ECO:0000256" key="9">
    <source>
        <dbReference type="ARBA" id="ARBA00022771"/>
    </source>
</evidence>
<dbReference type="SUPFAM" id="SSF50249">
    <property type="entry name" value="Nucleic acid-binding proteins"/>
    <property type="match status" value="1"/>
</dbReference>
<comment type="subcellular location">
    <subcellularLocation>
        <location evidence="3">Endoplasmic reticulum membrane</location>
        <topology evidence="3">Multi-pass membrane protein</topology>
    </subcellularLocation>
    <subcellularLocation>
        <location evidence="2">Nucleus</location>
    </subcellularLocation>
</comment>
<keyword evidence="5" id="KW-0813">Transport</keyword>
<evidence type="ECO:0000256" key="6">
    <source>
        <dbReference type="ARBA" id="ARBA00022692"/>
    </source>
</evidence>
<dbReference type="InterPro" id="IPR003604">
    <property type="entry name" value="Matrin/U1-like-C_Znf_C2H2"/>
</dbReference>
<dbReference type="GO" id="GO:0005634">
    <property type="term" value="C:nucleus"/>
    <property type="evidence" value="ECO:0007669"/>
    <property type="project" value="UniProtKB-SubCell"/>
</dbReference>
<keyword evidence="12" id="KW-0460">Magnesium</keyword>
<keyword evidence="17" id="KW-0539">Nucleus</keyword>
<dbReference type="EMBL" id="JYDS01000054">
    <property type="protein sequence ID" value="KRZ28729.1"/>
    <property type="molecule type" value="Genomic_DNA"/>
</dbReference>
<proteinExistence type="inferred from homology"/>
<evidence type="ECO:0000256" key="20">
    <source>
        <dbReference type="SAM" id="Phobius"/>
    </source>
</evidence>
<dbReference type="InterPro" id="IPR012340">
    <property type="entry name" value="NA-bd_OB-fold"/>
</dbReference>
<accession>A0A0V1J197</accession>
<dbReference type="GO" id="GO:0003677">
    <property type="term" value="F:DNA binding"/>
    <property type="evidence" value="ECO:0007669"/>
    <property type="project" value="UniProtKB-KW"/>
</dbReference>
<feature type="compositionally biased region" description="Basic residues" evidence="19">
    <location>
        <begin position="199"/>
        <end position="210"/>
    </location>
</feature>
<keyword evidence="8" id="KW-0732">Signal</keyword>
<keyword evidence="16" id="KW-1015">Disulfide bond</keyword>
<dbReference type="Gene3D" id="3.30.160.60">
    <property type="entry name" value="Classic Zinc Finger"/>
    <property type="match status" value="1"/>
</dbReference>
<feature type="transmembrane region" description="Helical" evidence="20">
    <location>
        <begin position="414"/>
        <end position="433"/>
    </location>
</feature>
<dbReference type="Proteomes" id="UP000054805">
    <property type="component" value="Unassembled WGS sequence"/>
</dbReference>
<comment type="pathway">
    <text evidence="18">Protein modification.</text>
</comment>
<evidence type="ECO:0000256" key="5">
    <source>
        <dbReference type="ARBA" id="ARBA00022448"/>
    </source>
</evidence>
<evidence type="ECO:0000256" key="15">
    <source>
        <dbReference type="ARBA" id="ARBA00023136"/>
    </source>
</evidence>
<dbReference type="InterPro" id="IPR021149">
    <property type="entry name" value="OligosaccharylTrfase_OST3/OST6"/>
</dbReference>
<evidence type="ECO:0000256" key="2">
    <source>
        <dbReference type="ARBA" id="ARBA00004123"/>
    </source>
</evidence>
<evidence type="ECO:0000256" key="7">
    <source>
        <dbReference type="ARBA" id="ARBA00022723"/>
    </source>
</evidence>
<gene>
    <name evidence="22" type="primary">Magt1</name>
    <name evidence="22" type="ORF">T4B_1654</name>
</gene>
<feature type="transmembrane region" description="Helical" evidence="20">
    <location>
        <begin position="529"/>
        <end position="553"/>
    </location>
</feature>
<evidence type="ECO:0000256" key="17">
    <source>
        <dbReference type="ARBA" id="ARBA00023242"/>
    </source>
</evidence>
<feature type="region of interest" description="Disordered" evidence="19">
    <location>
        <begin position="196"/>
        <end position="223"/>
    </location>
</feature>
<protein>
    <submittedName>
        <fullName evidence="22">Magnesium transporter protein 1</fullName>
    </submittedName>
</protein>
<keyword evidence="7" id="KW-0479">Metal-binding</keyword>
<keyword evidence="10" id="KW-0256">Endoplasmic reticulum</keyword>
<keyword evidence="15 20" id="KW-0472">Membrane</keyword>
<comment type="caution">
    <text evidence="22">The sequence shown here is derived from an EMBL/GenBank/DDBJ whole genome shotgun (WGS) entry which is preliminary data.</text>
</comment>
<dbReference type="FunFam" id="3.30.160.60:FF:000282">
    <property type="entry name" value="Zinc finger, matrin-type 2"/>
    <property type="match status" value="1"/>
</dbReference>
<dbReference type="PANTHER" id="PTHR12692">
    <property type="entry name" value="DOLICHYL-DIPHOSPHOOLIGOSACCHARIDE--PROTEIN GLYCOSYLTRANSFERASE-RELATED"/>
    <property type="match status" value="1"/>
</dbReference>
<name>A0A0V1J197_TRIPS</name>
<evidence type="ECO:0000256" key="4">
    <source>
        <dbReference type="ARBA" id="ARBA00009561"/>
    </source>
</evidence>
<evidence type="ECO:0000256" key="16">
    <source>
        <dbReference type="ARBA" id="ARBA00023157"/>
    </source>
</evidence>
<evidence type="ECO:0000256" key="1">
    <source>
        <dbReference type="ARBA" id="ARBA00002791"/>
    </source>
</evidence>
<evidence type="ECO:0000313" key="22">
    <source>
        <dbReference type="EMBL" id="KRZ28729.1"/>
    </source>
</evidence>
<dbReference type="GO" id="GO:0008250">
    <property type="term" value="C:oligosaccharyltransferase complex"/>
    <property type="evidence" value="ECO:0007669"/>
    <property type="project" value="TreeGrafter"/>
</dbReference>
<evidence type="ECO:0000256" key="12">
    <source>
        <dbReference type="ARBA" id="ARBA00022842"/>
    </source>
</evidence>
<evidence type="ECO:0000256" key="14">
    <source>
        <dbReference type="ARBA" id="ARBA00023125"/>
    </source>
</evidence>
<dbReference type="PANTHER" id="PTHR12692:SF0">
    <property type="entry name" value="GH11935P"/>
    <property type="match status" value="1"/>
</dbReference>
<feature type="non-terminal residue" evidence="22">
    <location>
        <position position="819"/>
    </location>
</feature>
<dbReference type="GO" id="GO:0015693">
    <property type="term" value="P:magnesium ion transport"/>
    <property type="evidence" value="ECO:0007669"/>
    <property type="project" value="UniProtKB-ARBA"/>
</dbReference>
<organism evidence="22 23">
    <name type="scientific">Trichinella pseudospiralis</name>
    <name type="common">Parasitic roundworm</name>
    <dbReference type="NCBI Taxonomy" id="6337"/>
    <lineage>
        <taxon>Eukaryota</taxon>
        <taxon>Metazoa</taxon>
        <taxon>Ecdysozoa</taxon>
        <taxon>Nematoda</taxon>
        <taxon>Enoplea</taxon>
        <taxon>Dorylaimia</taxon>
        <taxon>Trichinellida</taxon>
        <taxon>Trichinellidae</taxon>
        <taxon>Trichinella</taxon>
    </lineage>
</organism>
<dbReference type="AlphaFoldDB" id="A0A0V1J197"/>